<dbReference type="EMBL" id="MT631430">
    <property type="protein sequence ID" value="QNO50349.1"/>
    <property type="molecule type" value="Genomic_DNA"/>
</dbReference>
<protein>
    <submittedName>
        <fullName evidence="2">Uncharacterized protein</fullName>
    </submittedName>
</protein>
<keyword evidence="1" id="KW-0472">Membrane</keyword>
<gene>
    <name evidence="2" type="ORF">DELCLCLG_00003</name>
</gene>
<sequence length="79" mass="9371">MPNFFELPSDLERILILLRILFLTFICIVLLVRGTKARTIERTSLFFTPHTFIGYHYDFIQNFVHSVSIISAFYCLLRK</sequence>
<keyword evidence="1" id="KW-0812">Transmembrane</keyword>
<accession>A0A7G9YQR5</accession>
<dbReference type="AlphaFoldDB" id="A0A7G9YQR5"/>
<name>A0A7G9YQR5_9EURY</name>
<organism evidence="2">
    <name type="scientific">Candidatus Methanogaster sp. ANME-2c ERB4</name>
    <dbReference type="NCBI Taxonomy" id="2759911"/>
    <lineage>
        <taxon>Archaea</taxon>
        <taxon>Methanobacteriati</taxon>
        <taxon>Methanobacteriota</taxon>
        <taxon>Stenosarchaea group</taxon>
        <taxon>Methanomicrobia</taxon>
        <taxon>Methanosarcinales</taxon>
        <taxon>ANME-2 cluster</taxon>
        <taxon>Candidatus Methanogasteraceae</taxon>
        <taxon>Candidatus Methanogaster</taxon>
    </lineage>
</organism>
<keyword evidence="1" id="KW-1133">Transmembrane helix</keyword>
<proteinExistence type="predicted"/>
<evidence type="ECO:0000313" key="2">
    <source>
        <dbReference type="EMBL" id="QNO50349.1"/>
    </source>
</evidence>
<evidence type="ECO:0000256" key="1">
    <source>
        <dbReference type="SAM" id="Phobius"/>
    </source>
</evidence>
<reference evidence="2" key="1">
    <citation type="submission" date="2020-06" db="EMBL/GenBank/DDBJ databases">
        <title>Unique genomic features of the anaerobic methanotrophic archaea.</title>
        <authorList>
            <person name="Chadwick G.L."/>
            <person name="Skennerton C.T."/>
            <person name="Laso-Perez R."/>
            <person name="Leu A.O."/>
            <person name="Speth D.R."/>
            <person name="Yu H."/>
            <person name="Morgan-Lang C."/>
            <person name="Hatzenpichler R."/>
            <person name="Goudeau D."/>
            <person name="Malmstrom R."/>
            <person name="Brazelton W.J."/>
            <person name="Woyke T."/>
            <person name="Hallam S.J."/>
            <person name="Tyson G.W."/>
            <person name="Wegener G."/>
            <person name="Boetius A."/>
            <person name="Orphan V."/>
        </authorList>
    </citation>
    <scope>NUCLEOTIDE SEQUENCE</scope>
</reference>
<feature type="transmembrane region" description="Helical" evidence="1">
    <location>
        <begin position="14"/>
        <end position="32"/>
    </location>
</feature>